<reference evidence="13 14" key="1">
    <citation type="journal article" date="2014" name="Int. J. Syst. Evol. Microbiol.">
        <title>Complete genome sequence of Corynebacterium casei LMG S-19264T (=DSM 44701T), isolated from a smear-ripened cheese.</title>
        <authorList>
            <consortium name="US DOE Joint Genome Institute (JGI-PGF)"/>
            <person name="Walter F."/>
            <person name="Albersmeier A."/>
            <person name="Kalinowski J."/>
            <person name="Ruckert C."/>
        </authorList>
    </citation>
    <scope>NUCLEOTIDE SEQUENCE [LARGE SCALE GENOMIC DNA]</scope>
    <source>
        <strain evidence="13 14">IBRC-M 10912</strain>
    </source>
</reference>
<keyword evidence="9 11" id="KW-0472">Membrane</keyword>
<feature type="transmembrane region" description="Helical" evidence="11">
    <location>
        <begin position="148"/>
        <end position="169"/>
    </location>
</feature>
<evidence type="ECO:0000256" key="7">
    <source>
        <dbReference type="ARBA" id="ARBA00022989"/>
    </source>
</evidence>
<dbReference type="CDD" id="cd07329">
    <property type="entry name" value="M56_like"/>
    <property type="match status" value="1"/>
</dbReference>
<gene>
    <name evidence="13" type="ORF">ACFOZ7_17435</name>
</gene>
<dbReference type="GO" id="GO:0008237">
    <property type="term" value="F:metallopeptidase activity"/>
    <property type="evidence" value="ECO:0007669"/>
    <property type="project" value="UniProtKB-KW"/>
</dbReference>
<dbReference type="RefSeq" id="WP_246966223.1">
    <property type="nucleotide sequence ID" value="NZ_CP095397.1"/>
</dbReference>
<keyword evidence="4" id="KW-0479">Metal-binding</keyword>
<sequence length="300" mass="31760">MRHAGPTGPTIRGYAPLVGLLGFVVVATVLPVRAGVPIPAVLLAWIVVLGIAVLEQQVAVYQTKAAASRDANSVEKLRLEVIDLAASLSVRPPAVTVLETDAPLVGVTALPGVADLLVSEGVLEAVDDDERRAILAHELAHVAGRDGVVTTAGAAVANATGIATFWAWALSWAPLRMQLVGVAVYQLCYLARSVTRLGLVTHVLAAFLPTVVVALVSAVSRRQEYRADAVASRCLGDPRPLVRGVRTLQLRSHTVDAPSTVRWESTATSAEESRLECVFATHPPFGRRADRLLEIDSEAT</sequence>
<evidence type="ECO:0000256" key="9">
    <source>
        <dbReference type="ARBA" id="ARBA00023136"/>
    </source>
</evidence>
<keyword evidence="7 11" id="KW-1133">Transmembrane helix</keyword>
<keyword evidence="2 10" id="KW-0645">Protease</keyword>
<dbReference type="GO" id="GO:0046872">
    <property type="term" value="F:metal ion binding"/>
    <property type="evidence" value="ECO:0007669"/>
    <property type="project" value="UniProtKB-KW"/>
</dbReference>
<evidence type="ECO:0000256" key="2">
    <source>
        <dbReference type="ARBA" id="ARBA00022670"/>
    </source>
</evidence>
<feature type="domain" description="Peptidase M48" evidence="12">
    <location>
        <begin position="115"/>
        <end position="294"/>
    </location>
</feature>
<dbReference type="PANTHER" id="PTHR43221:SF2">
    <property type="entry name" value="PROTEASE HTPX HOMOLOG"/>
    <property type="match status" value="1"/>
</dbReference>
<evidence type="ECO:0000313" key="13">
    <source>
        <dbReference type="EMBL" id="MFC4248686.1"/>
    </source>
</evidence>
<evidence type="ECO:0000256" key="4">
    <source>
        <dbReference type="ARBA" id="ARBA00022723"/>
    </source>
</evidence>
<dbReference type="EMBL" id="JBHSDJ010000126">
    <property type="protein sequence ID" value="MFC4248686.1"/>
    <property type="molecule type" value="Genomic_DNA"/>
</dbReference>
<evidence type="ECO:0000259" key="12">
    <source>
        <dbReference type="Pfam" id="PF01435"/>
    </source>
</evidence>
<keyword evidence="5 10" id="KW-0378">Hydrolase</keyword>
<keyword evidence="3 11" id="KW-0812">Transmembrane</keyword>
<dbReference type="InterPro" id="IPR001915">
    <property type="entry name" value="Peptidase_M48"/>
</dbReference>
<name>A0ABD5P435_9EURY</name>
<evidence type="ECO:0000256" key="6">
    <source>
        <dbReference type="ARBA" id="ARBA00022833"/>
    </source>
</evidence>
<evidence type="ECO:0000256" key="11">
    <source>
        <dbReference type="SAM" id="Phobius"/>
    </source>
</evidence>
<protein>
    <submittedName>
        <fullName evidence="13">M48 family metallopeptidase</fullName>
        <ecNumber evidence="13">3.4.24.-</ecNumber>
    </submittedName>
</protein>
<accession>A0ABD5P435</accession>
<comment type="similarity">
    <text evidence="10">Belongs to the peptidase M48 family.</text>
</comment>
<dbReference type="GeneID" id="71854131"/>
<dbReference type="Pfam" id="PF01435">
    <property type="entry name" value="Peptidase_M48"/>
    <property type="match status" value="1"/>
</dbReference>
<dbReference type="Gene3D" id="3.30.2010.10">
    <property type="entry name" value="Metalloproteases ('zincins'), catalytic domain"/>
    <property type="match status" value="1"/>
</dbReference>
<evidence type="ECO:0000256" key="5">
    <source>
        <dbReference type="ARBA" id="ARBA00022801"/>
    </source>
</evidence>
<dbReference type="AlphaFoldDB" id="A0ABD5P435"/>
<dbReference type="GO" id="GO:0006508">
    <property type="term" value="P:proteolysis"/>
    <property type="evidence" value="ECO:0007669"/>
    <property type="project" value="UniProtKB-KW"/>
</dbReference>
<keyword evidence="8 10" id="KW-0482">Metalloprotease</keyword>
<dbReference type="EC" id="3.4.24.-" evidence="13"/>
<feature type="transmembrane region" description="Helical" evidence="11">
    <location>
        <begin position="199"/>
        <end position="219"/>
    </location>
</feature>
<dbReference type="PANTHER" id="PTHR43221">
    <property type="entry name" value="PROTEASE HTPX"/>
    <property type="match status" value="1"/>
</dbReference>
<dbReference type="InterPro" id="IPR050083">
    <property type="entry name" value="HtpX_protease"/>
</dbReference>
<proteinExistence type="inferred from homology"/>
<evidence type="ECO:0000256" key="8">
    <source>
        <dbReference type="ARBA" id="ARBA00023049"/>
    </source>
</evidence>
<feature type="transmembrane region" description="Helical" evidence="11">
    <location>
        <begin position="36"/>
        <end position="54"/>
    </location>
</feature>
<keyword evidence="6 10" id="KW-0862">Zinc</keyword>
<evidence type="ECO:0000256" key="1">
    <source>
        <dbReference type="ARBA" id="ARBA00022475"/>
    </source>
</evidence>
<organism evidence="13 14">
    <name type="scientific">Natribaculum luteum</name>
    <dbReference type="NCBI Taxonomy" id="1586232"/>
    <lineage>
        <taxon>Archaea</taxon>
        <taxon>Methanobacteriati</taxon>
        <taxon>Methanobacteriota</taxon>
        <taxon>Stenosarchaea group</taxon>
        <taxon>Halobacteria</taxon>
        <taxon>Halobacteriales</taxon>
        <taxon>Natrialbaceae</taxon>
        <taxon>Natribaculum</taxon>
    </lineage>
</organism>
<keyword evidence="1" id="KW-1003">Cell membrane</keyword>
<comment type="cofactor">
    <cofactor evidence="10">
        <name>Zn(2+)</name>
        <dbReference type="ChEBI" id="CHEBI:29105"/>
    </cofactor>
    <text evidence="10">Binds 1 zinc ion per subunit.</text>
</comment>
<dbReference type="Proteomes" id="UP001595821">
    <property type="component" value="Unassembled WGS sequence"/>
</dbReference>
<evidence type="ECO:0000256" key="10">
    <source>
        <dbReference type="RuleBase" id="RU003983"/>
    </source>
</evidence>
<feature type="transmembrane region" description="Helical" evidence="11">
    <location>
        <begin position="12"/>
        <end position="30"/>
    </location>
</feature>
<evidence type="ECO:0000313" key="14">
    <source>
        <dbReference type="Proteomes" id="UP001595821"/>
    </source>
</evidence>
<evidence type="ECO:0000256" key="3">
    <source>
        <dbReference type="ARBA" id="ARBA00022692"/>
    </source>
</evidence>
<comment type="caution">
    <text evidence="13">The sequence shown here is derived from an EMBL/GenBank/DDBJ whole genome shotgun (WGS) entry which is preliminary data.</text>
</comment>